<dbReference type="RefSeq" id="WP_377558138.1">
    <property type="nucleotide sequence ID" value="NZ_JBHUHQ010000019.1"/>
</dbReference>
<organism evidence="2 3">
    <name type="scientific">Ornithinibacillus salinisoli</name>
    <dbReference type="NCBI Taxonomy" id="1848459"/>
    <lineage>
        <taxon>Bacteria</taxon>
        <taxon>Bacillati</taxon>
        <taxon>Bacillota</taxon>
        <taxon>Bacilli</taxon>
        <taxon>Bacillales</taxon>
        <taxon>Bacillaceae</taxon>
        <taxon>Ornithinibacillus</taxon>
    </lineage>
</organism>
<feature type="transmembrane region" description="Helical" evidence="1">
    <location>
        <begin position="42"/>
        <end position="62"/>
    </location>
</feature>
<evidence type="ECO:0000313" key="3">
    <source>
        <dbReference type="Proteomes" id="UP001597383"/>
    </source>
</evidence>
<dbReference type="Proteomes" id="UP001597383">
    <property type="component" value="Unassembled WGS sequence"/>
</dbReference>
<accession>A0ABW4W3U1</accession>
<keyword evidence="1" id="KW-1133">Transmembrane helix</keyword>
<keyword evidence="1" id="KW-0812">Transmembrane</keyword>
<protein>
    <submittedName>
        <fullName evidence="2">Uncharacterized protein</fullName>
    </submittedName>
</protein>
<comment type="caution">
    <text evidence="2">The sequence shown here is derived from an EMBL/GenBank/DDBJ whole genome shotgun (WGS) entry which is preliminary data.</text>
</comment>
<keyword evidence="1" id="KW-0472">Membrane</keyword>
<sequence>MTATLNKSSLLLYTALLDFINRVLYAHQEVATSSNVQKNAGWWVVVYMIVAFAGIALLMWICQTYGNGANYGGDFKLGPISISVFCR</sequence>
<reference evidence="3" key="1">
    <citation type="journal article" date="2019" name="Int. J. Syst. Evol. Microbiol.">
        <title>The Global Catalogue of Microorganisms (GCM) 10K type strain sequencing project: providing services to taxonomists for standard genome sequencing and annotation.</title>
        <authorList>
            <consortium name="The Broad Institute Genomics Platform"/>
            <consortium name="The Broad Institute Genome Sequencing Center for Infectious Disease"/>
            <person name="Wu L."/>
            <person name="Ma J."/>
        </authorList>
    </citation>
    <scope>NUCLEOTIDE SEQUENCE [LARGE SCALE GENOMIC DNA]</scope>
    <source>
        <strain evidence="3">R28</strain>
    </source>
</reference>
<name>A0ABW4W3U1_9BACI</name>
<keyword evidence="3" id="KW-1185">Reference proteome</keyword>
<evidence type="ECO:0000256" key="1">
    <source>
        <dbReference type="SAM" id="Phobius"/>
    </source>
</evidence>
<dbReference type="EMBL" id="JBHUHQ010000019">
    <property type="protein sequence ID" value="MFD2045500.1"/>
    <property type="molecule type" value="Genomic_DNA"/>
</dbReference>
<evidence type="ECO:0000313" key="2">
    <source>
        <dbReference type="EMBL" id="MFD2045500.1"/>
    </source>
</evidence>
<proteinExistence type="predicted"/>
<gene>
    <name evidence="2" type="ORF">ACFSJF_14570</name>
</gene>